<keyword evidence="2" id="KW-1185">Reference proteome</keyword>
<accession>A0ABQ0PXF7</accession>
<evidence type="ECO:0000313" key="1">
    <source>
        <dbReference type="EMBL" id="GBQ83956.1"/>
    </source>
</evidence>
<dbReference type="Proteomes" id="UP001062776">
    <property type="component" value="Unassembled WGS sequence"/>
</dbReference>
<dbReference type="EMBL" id="BAPV01000003">
    <property type="protein sequence ID" value="GBQ83956.1"/>
    <property type="molecule type" value="Genomic_DNA"/>
</dbReference>
<comment type="caution">
    <text evidence="1">The sequence shown here is derived from an EMBL/GenBank/DDBJ whole genome shotgun (WGS) entry which is preliminary data.</text>
</comment>
<gene>
    <name evidence="1" type="ORF">AA0535_0379</name>
</gene>
<name>A0ABQ0PXF7_9PROT</name>
<evidence type="ECO:0000313" key="2">
    <source>
        <dbReference type="Proteomes" id="UP001062776"/>
    </source>
</evidence>
<protein>
    <submittedName>
        <fullName evidence="1">Uncharacterized protein</fullName>
    </submittedName>
</protein>
<proteinExistence type="predicted"/>
<sequence>MPEKRCIPVRSKTQGADIEATAAFGREAAPGTAHALPAAGGNMAMNAVAVTPDATLLSLGQRVMPGNLPENRAVKRSMARFEP</sequence>
<reference evidence="1" key="1">
    <citation type="submission" date="2013-04" db="EMBL/GenBank/DDBJ databases">
        <title>The genome sequencing project of 58 acetic acid bacteria.</title>
        <authorList>
            <person name="Okamoto-Kainuma A."/>
            <person name="Ishikawa M."/>
            <person name="Umino S."/>
            <person name="Koizumi Y."/>
            <person name="Shiwa Y."/>
            <person name="Yoshikawa H."/>
            <person name="Matsutani M."/>
            <person name="Matsushita K."/>
        </authorList>
    </citation>
    <scope>NUCLEOTIDE SEQUENCE</scope>
    <source>
        <strain evidence="1">NRIC 0535</strain>
    </source>
</reference>
<organism evidence="1 2">
    <name type="scientific">Asaia krungthepensis NRIC 0535</name>
    <dbReference type="NCBI Taxonomy" id="1307925"/>
    <lineage>
        <taxon>Bacteria</taxon>
        <taxon>Pseudomonadati</taxon>
        <taxon>Pseudomonadota</taxon>
        <taxon>Alphaproteobacteria</taxon>
        <taxon>Acetobacterales</taxon>
        <taxon>Acetobacteraceae</taxon>
        <taxon>Asaia</taxon>
    </lineage>
</organism>